<organism evidence="1 2">
    <name type="scientific">Sphagnum troendelagicum</name>
    <dbReference type="NCBI Taxonomy" id="128251"/>
    <lineage>
        <taxon>Eukaryota</taxon>
        <taxon>Viridiplantae</taxon>
        <taxon>Streptophyta</taxon>
        <taxon>Embryophyta</taxon>
        <taxon>Bryophyta</taxon>
        <taxon>Sphagnophytina</taxon>
        <taxon>Sphagnopsida</taxon>
        <taxon>Sphagnales</taxon>
        <taxon>Sphagnaceae</taxon>
        <taxon>Sphagnum</taxon>
    </lineage>
</organism>
<sequence length="94" mass="9970">MTARWCCHLDAASLIDGPPIVKLPASKNCQTEACGHPMLVKKCNKTQTAQTTAVYKRGHSVYSEEMANAAIKLNSGHKMPMLGLGVCGGQIQGA</sequence>
<keyword evidence="2" id="KW-1185">Reference proteome</keyword>
<dbReference type="Proteomes" id="UP001497512">
    <property type="component" value="Chromosome 11"/>
</dbReference>
<proteinExistence type="predicted"/>
<accession>A0ABP0TIH9</accession>
<name>A0ABP0TIH9_9BRYO</name>
<dbReference type="EMBL" id="OZ019903">
    <property type="protein sequence ID" value="CAK9197485.1"/>
    <property type="molecule type" value="Genomic_DNA"/>
</dbReference>
<reference evidence="1" key="1">
    <citation type="submission" date="2024-02" db="EMBL/GenBank/DDBJ databases">
        <authorList>
            <consortium name="ELIXIR-Norway"/>
            <consortium name="Elixir Norway"/>
        </authorList>
    </citation>
    <scope>NUCLEOTIDE SEQUENCE</scope>
</reference>
<gene>
    <name evidence="1" type="ORF">CSSPTR1EN2_LOCUS3998</name>
</gene>
<protein>
    <submittedName>
        <fullName evidence="1">Uncharacterized protein</fullName>
    </submittedName>
</protein>
<evidence type="ECO:0000313" key="2">
    <source>
        <dbReference type="Proteomes" id="UP001497512"/>
    </source>
</evidence>
<evidence type="ECO:0000313" key="1">
    <source>
        <dbReference type="EMBL" id="CAK9197485.1"/>
    </source>
</evidence>